<keyword evidence="3" id="KW-1185">Reference proteome</keyword>
<evidence type="ECO:0000313" key="3">
    <source>
        <dbReference type="Proteomes" id="UP001175228"/>
    </source>
</evidence>
<evidence type="ECO:0008006" key="4">
    <source>
        <dbReference type="Google" id="ProtNLM"/>
    </source>
</evidence>
<organism evidence="2 3">
    <name type="scientific">Armillaria luteobubalina</name>
    <dbReference type="NCBI Taxonomy" id="153913"/>
    <lineage>
        <taxon>Eukaryota</taxon>
        <taxon>Fungi</taxon>
        <taxon>Dikarya</taxon>
        <taxon>Basidiomycota</taxon>
        <taxon>Agaricomycotina</taxon>
        <taxon>Agaricomycetes</taxon>
        <taxon>Agaricomycetidae</taxon>
        <taxon>Agaricales</taxon>
        <taxon>Marasmiineae</taxon>
        <taxon>Physalacriaceae</taxon>
        <taxon>Armillaria</taxon>
    </lineage>
</organism>
<feature type="chain" id="PRO_5041343051" description="Secreted protein" evidence="1">
    <location>
        <begin position="29"/>
        <end position="122"/>
    </location>
</feature>
<dbReference type="EMBL" id="JAUEPU010000004">
    <property type="protein sequence ID" value="KAK0503491.1"/>
    <property type="molecule type" value="Genomic_DNA"/>
</dbReference>
<protein>
    <recommendedName>
        <fullName evidence="4">Secreted protein</fullName>
    </recommendedName>
</protein>
<reference evidence="2" key="1">
    <citation type="submission" date="2023-06" db="EMBL/GenBank/DDBJ databases">
        <authorList>
            <consortium name="Lawrence Berkeley National Laboratory"/>
            <person name="Ahrendt S."/>
            <person name="Sahu N."/>
            <person name="Indic B."/>
            <person name="Wong-Bajracharya J."/>
            <person name="Merenyi Z."/>
            <person name="Ke H.-M."/>
            <person name="Monk M."/>
            <person name="Kocsube S."/>
            <person name="Drula E."/>
            <person name="Lipzen A."/>
            <person name="Balint B."/>
            <person name="Henrissat B."/>
            <person name="Andreopoulos B."/>
            <person name="Martin F.M."/>
            <person name="Harder C.B."/>
            <person name="Rigling D."/>
            <person name="Ford K.L."/>
            <person name="Foster G.D."/>
            <person name="Pangilinan J."/>
            <person name="Papanicolaou A."/>
            <person name="Barry K."/>
            <person name="LaButti K."/>
            <person name="Viragh M."/>
            <person name="Koriabine M."/>
            <person name="Yan M."/>
            <person name="Riley R."/>
            <person name="Champramary S."/>
            <person name="Plett K.L."/>
            <person name="Tsai I.J."/>
            <person name="Slot J."/>
            <person name="Sipos G."/>
            <person name="Plett J."/>
            <person name="Nagy L.G."/>
            <person name="Grigoriev I.V."/>
        </authorList>
    </citation>
    <scope>NUCLEOTIDE SEQUENCE</scope>
    <source>
        <strain evidence="2">HWK02</strain>
    </source>
</reference>
<dbReference type="Proteomes" id="UP001175228">
    <property type="component" value="Unassembled WGS sequence"/>
</dbReference>
<feature type="signal peptide" evidence="1">
    <location>
        <begin position="1"/>
        <end position="28"/>
    </location>
</feature>
<gene>
    <name evidence="2" type="ORF">EDD18DRAFT_634344</name>
</gene>
<evidence type="ECO:0000256" key="1">
    <source>
        <dbReference type="SAM" id="SignalP"/>
    </source>
</evidence>
<evidence type="ECO:0000313" key="2">
    <source>
        <dbReference type="EMBL" id="KAK0503491.1"/>
    </source>
</evidence>
<comment type="caution">
    <text evidence="2">The sequence shown here is derived from an EMBL/GenBank/DDBJ whole genome shotgun (WGS) entry which is preliminary data.</text>
</comment>
<proteinExistence type="predicted"/>
<name>A0AA39QJG1_9AGAR</name>
<dbReference type="AlphaFoldDB" id="A0AA39QJG1"/>
<keyword evidence="1" id="KW-0732">Signal</keyword>
<sequence length="122" mass="13647">MSRLFLLVCSMLSLYLITFNAVYRLSCARESIKCDSRKRLETTVCGFFPSMLLFNMDSRMVSVFASPLSLKSPSTSSKLSSLPTWSAAYHGWKDGVIVNSAMLRSRGSSLLPFAFPFRLLSL</sequence>
<accession>A0AA39QJG1</accession>